<dbReference type="PANTHER" id="PTHR10441:SF2">
    <property type="entry name" value="T-CELL SURFACE GLYCOPROTEIN CD8 ALPHA CHAIN"/>
    <property type="match status" value="1"/>
</dbReference>
<feature type="domain" description="Immunoglobulin V-set" evidence="16">
    <location>
        <begin position="1"/>
        <end position="78"/>
    </location>
</feature>
<evidence type="ECO:0000256" key="4">
    <source>
        <dbReference type="ARBA" id="ARBA00022729"/>
    </source>
</evidence>
<keyword evidence="12" id="KW-0449">Lipoprotein</keyword>
<evidence type="ECO:0000256" key="14">
    <source>
        <dbReference type="SAM" id="MobiDB-lite"/>
    </source>
</evidence>
<dbReference type="GO" id="GO:0009897">
    <property type="term" value="C:external side of plasma membrane"/>
    <property type="evidence" value="ECO:0007669"/>
    <property type="project" value="TreeGrafter"/>
</dbReference>
<dbReference type="Proteomes" id="UP000011518">
    <property type="component" value="Unassembled WGS sequence"/>
</dbReference>
<dbReference type="InParanoid" id="L8Y6U2"/>
<feature type="transmembrane region" description="Helical" evidence="15">
    <location>
        <begin position="134"/>
        <end position="157"/>
    </location>
</feature>
<keyword evidence="2" id="KW-1003">Cell membrane</keyword>
<dbReference type="STRING" id="246437.L8Y6U2"/>
<dbReference type="GO" id="GO:0045065">
    <property type="term" value="P:cytotoxic T cell differentiation"/>
    <property type="evidence" value="ECO:0007669"/>
    <property type="project" value="TreeGrafter"/>
</dbReference>
<comment type="subcellular location">
    <subcellularLocation>
        <location evidence="1">Cell membrane</location>
        <topology evidence="1">Single-pass type I membrane protein</topology>
    </subcellularLocation>
</comment>
<evidence type="ECO:0000259" key="16">
    <source>
        <dbReference type="Pfam" id="PF07686"/>
    </source>
</evidence>
<keyword evidence="7" id="KW-1064">Adaptive immunity</keyword>
<sequence length="170" mass="18374">CSWLYQPLGAAASPTLLLYIHKPPRDGFRIADGVDAKRISGKRLQSNVYSLTLSQFRVEDQGYYFCSVTGNSVLFFSPLVPVSLPAKPNTTPAPRPPTSPLTTASLPQSTRPEACRPGAGSAGGAKALDFACDIYIWAPLAGTCAILLLSLVITLICNHRNRRRVCKCPR</sequence>
<evidence type="ECO:0000256" key="8">
    <source>
        <dbReference type="ARBA" id="ARBA00023136"/>
    </source>
</evidence>
<evidence type="ECO:0000256" key="13">
    <source>
        <dbReference type="ARBA" id="ARBA00023319"/>
    </source>
</evidence>
<evidence type="ECO:0000313" key="17">
    <source>
        <dbReference type="EMBL" id="ELV10794.1"/>
    </source>
</evidence>
<keyword evidence="18" id="KW-1185">Reference proteome</keyword>
<dbReference type="GO" id="GO:0002456">
    <property type="term" value="P:T cell mediated immunity"/>
    <property type="evidence" value="ECO:0007669"/>
    <property type="project" value="TreeGrafter"/>
</dbReference>
<gene>
    <name evidence="17" type="ORF">TREES_T100021230</name>
</gene>
<feature type="compositionally biased region" description="Low complexity" evidence="14">
    <location>
        <begin position="100"/>
        <end position="110"/>
    </location>
</feature>
<keyword evidence="8 15" id="KW-0472">Membrane</keyword>
<dbReference type="AlphaFoldDB" id="L8Y6U2"/>
<dbReference type="PANTHER" id="PTHR10441">
    <property type="entry name" value="CD8 ALPHA CHAIN"/>
    <property type="match status" value="1"/>
</dbReference>
<keyword evidence="13" id="KW-0393">Immunoglobulin domain</keyword>
<reference evidence="18" key="1">
    <citation type="submission" date="2012-07" db="EMBL/GenBank/DDBJ databases">
        <title>Genome of the Chinese tree shrew, a rising model animal genetically related to primates.</title>
        <authorList>
            <person name="Zhang G."/>
            <person name="Fan Y."/>
            <person name="Yao Y."/>
            <person name="Huang Z."/>
        </authorList>
    </citation>
    <scope>NUCLEOTIDE SEQUENCE [LARGE SCALE GENOMIC DNA]</scope>
</reference>
<dbReference type="InterPro" id="IPR013106">
    <property type="entry name" value="Ig_V-set"/>
</dbReference>
<evidence type="ECO:0000256" key="9">
    <source>
        <dbReference type="ARBA" id="ARBA00023139"/>
    </source>
</evidence>
<keyword evidence="3 15" id="KW-0812">Transmembrane</keyword>
<dbReference type="InterPro" id="IPR015468">
    <property type="entry name" value="CD8_asu"/>
</dbReference>
<proteinExistence type="predicted"/>
<reference evidence="18" key="2">
    <citation type="journal article" date="2013" name="Nat. Commun.">
        <title>Genome of the Chinese tree shrew.</title>
        <authorList>
            <person name="Fan Y."/>
            <person name="Huang Z.Y."/>
            <person name="Cao C.C."/>
            <person name="Chen C.S."/>
            <person name="Chen Y.X."/>
            <person name="Fan D.D."/>
            <person name="He J."/>
            <person name="Hou H.L."/>
            <person name="Hu L."/>
            <person name="Hu X.T."/>
            <person name="Jiang X.T."/>
            <person name="Lai R."/>
            <person name="Lang Y.S."/>
            <person name="Liang B."/>
            <person name="Liao S.G."/>
            <person name="Mu D."/>
            <person name="Ma Y.Y."/>
            <person name="Niu Y.Y."/>
            <person name="Sun X.Q."/>
            <person name="Xia J.Q."/>
            <person name="Xiao J."/>
            <person name="Xiong Z.Q."/>
            <person name="Xu L."/>
            <person name="Yang L."/>
            <person name="Zhang Y."/>
            <person name="Zhao W."/>
            <person name="Zhao X.D."/>
            <person name="Zheng Y.T."/>
            <person name="Zhou J.M."/>
            <person name="Zhu Y.B."/>
            <person name="Zhang G.J."/>
            <person name="Wang J."/>
            <person name="Yao Y.G."/>
        </authorList>
    </citation>
    <scope>NUCLEOTIDE SEQUENCE [LARGE SCALE GENOMIC DNA]</scope>
</reference>
<dbReference type="EMBL" id="KB366546">
    <property type="protein sequence ID" value="ELV10794.1"/>
    <property type="molecule type" value="Genomic_DNA"/>
</dbReference>
<evidence type="ECO:0000256" key="6">
    <source>
        <dbReference type="ARBA" id="ARBA00022989"/>
    </source>
</evidence>
<keyword evidence="9" id="KW-0564">Palmitate</keyword>
<dbReference type="Gene3D" id="2.60.40.10">
    <property type="entry name" value="Immunoglobulins"/>
    <property type="match status" value="1"/>
</dbReference>
<evidence type="ECO:0000256" key="2">
    <source>
        <dbReference type="ARBA" id="ARBA00022475"/>
    </source>
</evidence>
<evidence type="ECO:0000256" key="12">
    <source>
        <dbReference type="ARBA" id="ARBA00023288"/>
    </source>
</evidence>
<dbReference type="eggNOG" id="ENOG502SAZN">
    <property type="taxonomic scope" value="Eukaryota"/>
</dbReference>
<dbReference type="GO" id="GO:0007166">
    <property type="term" value="P:cell surface receptor signaling pathway"/>
    <property type="evidence" value="ECO:0007669"/>
    <property type="project" value="TreeGrafter"/>
</dbReference>
<name>L8Y6U2_TUPCH</name>
<organism evidence="17 18">
    <name type="scientific">Tupaia chinensis</name>
    <name type="common">Chinese tree shrew</name>
    <name type="synonym">Tupaia belangeri chinensis</name>
    <dbReference type="NCBI Taxonomy" id="246437"/>
    <lineage>
        <taxon>Eukaryota</taxon>
        <taxon>Metazoa</taxon>
        <taxon>Chordata</taxon>
        <taxon>Craniata</taxon>
        <taxon>Vertebrata</taxon>
        <taxon>Euteleostomi</taxon>
        <taxon>Mammalia</taxon>
        <taxon>Eutheria</taxon>
        <taxon>Euarchontoglires</taxon>
        <taxon>Scandentia</taxon>
        <taxon>Tupaiidae</taxon>
        <taxon>Tupaia</taxon>
    </lineage>
</organism>
<evidence type="ECO:0000256" key="1">
    <source>
        <dbReference type="ARBA" id="ARBA00004251"/>
    </source>
</evidence>
<evidence type="ECO:0000256" key="11">
    <source>
        <dbReference type="ARBA" id="ARBA00023180"/>
    </source>
</evidence>
<accession>L8Y6U2</accession>
<keyword evidence="6 15" id="KW-1133">Transmembrane helix</keyword>
<dbReference type="InterPro" id="IPR036179">
    <property type="entry name" value="Ig-like_dom_sf"/>
</dbReference>
<evidence type="ECO:0000256" key="15">
    <source>
        <dbReference type="SAM" id="Phobius"/>
    </source>
</evidence>
<keyword evidence="5" id="KW-0391">Immunity</keyword>
<dbReference type="Pfam" id="PF07686">
    <property type="entry name" value="V-set"/>
    <property type="match status" value="1"/>
</dbReference>
<evidence type="ECO:0000256" key="5">
    <source>
        <dbReference type="ARBA" id="ARBA00022859"/>
    </source>
</evidence>
<evidence type="ECO:0000256" key="3">
    <source>
        <dbReference type="ARBA" id="ARBA00022692"/>
    </source>
</evidence>
<evidence type="ECO:0000256" key="7">
    <source>
        <dbReference type="ARBA" id="ARBA00023130"/>
    </source>
</evidence>
<evidence type="ECO:0000313" key="18">
    <source>
        <dbReference type="Proteomes" id="UP000011518"/>
    </source>
</evidence>
<keyword evidence="4" id="KW-0732">Signal</keyword>
<dbReference type="FunCoup" id="L8Y6U2">
    <property type="interactions" value="363"/>
</dbReference>
<protein>
    <submittedName>
        <fullName evidence="17">T-cell surface glycoprotein CD8 alpha chain</fullName>
    </submittedName>
</protein>
<feature type="region of interest" description="Disordered" evidence="14">
    <location>
        <begin position="87"/>
        <end position="118"/>
    </location>
</feature>
<keyword evidence="11" id="KW-0325">Glycoprotein</keyword>
<feature type="non-terminal residue" evidence="17">
    <location>
        <position position="1"/>
    </location>
</feature>
<dbReference type="InterPro" id="IPR013783">
    <property type="entry name" value="Ig-like_fold"/>
</dbReference>
<evidence type="ECO:0000256" key="10">
    <source>
        <dbReference type="ARBA" id="ARBA00023157"/>
    </source>
</evidence>
<keyword evidence="10" id="KW-1015">Disulfide bond</keyword>
<dbReference type="SUPFAM" id="SSF48726">
    <property type="entry name" value="Immunoglobulin"/>
    <property type="match status" value="1"/>
</dbReference>